<dbReference type="InterPro" id="IPR024571">
    <property type="entry name" value="ERAP1-like_C_dom"/>
</dbReference>
<evidence type="ECO:0000256" key="3">
    <source>
        <dbReference type="ARBA" id="ARBA00010136"/>
    </source>
</evidence>
<evidence type="ECO:0000256" key="4">
    <source>
        <dbReference type="ARBA" id="ARBA00022622"/>
    </source>
</evidence>
<evidence type="ECO:0000256" key="2">
    <source>
        <dbReference type="ARBA" id="ARBA00004609"/>
    </source>
</evidence>
<keyword evidence="4" id="KW-0325">Glycoprotein</keyword>
<dbReference type="GO" id="GO:0008270">
    <property type="term" value="F:zinc ion binding"/>
    <property type="evidence" value="ECO:0007669"/>
    <property type="project" value="InterPro"/>
</dbReference>
<evidence type="ECO:0000256" key="5">
    <source>
        <dbReference type="ARBA" id="ARBA00022670"/>
    </source>
</evidence>
<evidence type="ECO:0000256" key="6">
    <source>
        <dbReference type="ARBA" id="ARBA00022723"/>
    </source>
</evidence>
<dbReference type="InterPro" id="IPR001930">
    <property type="entry name" value="Peptidase_M1"/>
</dbReference>
<dbReference type="GO" id="GO:0005886">
    <property type="term" value="C:plasma membrane"/>
    <property type="evidence" value="ECO:0007669"/>
    <property type="project" value="UniProtKB-SubCell"/>
</dbReference>
<feature type="non-terminal residue" evidence="13">
    <location>
        <position position="1"/>
    </location>
</feature>
<feature type="domain" description="Peptidase M1 membrane alanine aminopeptidase" evidence="11">
    <location>
        <begin position="54"/>
        <end position="166"/>
    </location>
</feature>
<dbReference type="InterPro" id="IPR050344">
    <property type="entry name" value="Peptidase_M1_aminopeptidases"/>
</dbReference>
<dbReference type="SUPFAM" id="SSF55486">
    <property type="entry name" value="Metalloproteases ('zincins'), catalytic domain"/>
    <property type="match status" value="1"/>
</dbReference>
<keyword evidence="10" id="KW-0449">Lipoprotein</keyword>
<dbReference type="EMBL" id="KP726280">
    <property type="protein sequence ID" value="AKQ62702.1"/>
    <property type="molecule type" value="mRNA"/>
</dbReference>
<dbReference type="InterPro" id="IPR027268">
    <property type="entry name" value="Peptidase_M4/M1_CTD_sf"/>
</dbReference>
<keyword evidence="4" id="KW-0336">GPI-anchor</keyword>
<comment type="similarity">
    <text evidence="3">Belongs to the peptidase M1 family.</text>
</comment>
<evidence type="ECO:0000256" key="1">
    <source>
        <dbReference type="ARBA" id="ARBA00001947"/>
    </source>
</evidence>
<name>A0A0K0PTY6_HOLPA</name>
<dbReference type="Gene3D" id="2.60.40.1910">
    <property type="match status" value="1"/>
</dbReference>
<proteinExistence type="evidence at transcript level"/>
<dbReference type="GO" id="GO:0005615">
    <property type="term" value="C:extracellular space"/>
    <property type="evidence" value="ECO:0007669"/>
    <property type="project" value="TreeGrafter"/>
</dbReference>
<feature type="non-terminal residue" evidence="13">
    <location>
        <position position="557"/>
    </location>
</feature>
<keyword evidence="9" id="KW-0482">Metalloprotease</keyword>
<evidence type="ECO:0000259" key="12">
    <source>
        <dbReference type="Pfam" id="PF11838"/>
    </source>
</evidence>
<dbReference type="Pfam" id="PF01433">
    <property type="entry name" value="Peptidase_M1"/>
    <property type="match status" value="1"/>
</dbReference>
<evidence type="ECO:0000259" key="11">
    <source>
        <dbReference type="Pfam" id="PF01433"/>
    </source>
</evidence>
<keyword evidence="6" id="KW-0479">Metal-binding</keyword>
<dbReference type="GO" id="GO:0098552">
    <property type="term" value="C:side of membrane"/>
    <property type="evidence" value="ECO:0007669"/>
    <property type="project" value="UniProtKB-KW"/>
</dbReference>
<accession>A0A0K0PTY6</accession>
<dbReference type="Gene3D" id="1.25.50.20">
    <property type="match status" value="1"/>
</dbReference>
<organism evidence="13">
    <name type="scientific">Holotrichia parallela</name>
    <name type="common">Dark black chafer beetle</name>
    <name type="synonym">Pedinotrichia parallela</name>
    <dbReference type="NCBI Taxonomy" id="93412"/>
    <lineage>
        <taxon>Eukaryota</taxon>
        <taxon>Metazoa</taxon>
        <taxon>Ecdysozoa</taxon>
        <taxon>Arthropoda</taxon>
        <taxon>Hexapoda</taxon>
        <taxon>Insecta</taxon>
        <taxon>Pterygota</taxon>
        <taxon>Neoptera</taxon>
        <taxon>Endopterygota</taxon>
        <taxon>Coleoptera</taxon>
        <taxon>Polyphaga</taxon>
        <taxon>Scarabaeiformia</taxon>
        <taxon>Scarabaeidae</taxon>
        <taxon>Melolonthinae</taxon>
        <taxon>Holotrichia</taxon>
    </lineage>
</organism>
<keyword evidence="5" id="KW-0645">Protease</keyword>
<dbReference type="GO" id="GO:0006508">
    <property type="term" value="P:proteolysis"/>
    <property type="evidence" value="ECO:0007669"/>
    <property type="project" value="UniProtKB-KW"/>
</dbReference>
<dbReference type="Gene3D" id="1.10.390.10">
    <property type="entry name" value="Neutral Protease Domain 2"/>
    <property type="match status" value="1"/>
</dbReference>
<dbReference type="GO" id="GO:0005737">
    <property type="term" value="C:cytoplasm"/>
    <property type="evidence" value="ECO:0007669"/>
    <property type="project" value="TreeGrafter"/>
</dbReference>
<keyword evidence="4" id="KW-0472">Membrane</keyword>
<evidence type="ECO:0000256" key="7">
    <source>
        <dbReference type="ARBA" id="ARBA00022801"/>
    </source>
</evidence>
<dbReference type="InterPro" id="IPR014782">
    <property type="entry name" value="Peptidase_M1_dom"/>
</dbReference>
<comment type="subcellular location">
    <subcellularLocation>
        <location evidence="2">Cell membrane</location>
        <topology evidence="2">Lipid-anchor</topology>
        <topology evidence="2">GPI-anchor</topology>
    </subcellularLocation>
</comment>
<dbReference type="GO" id="GO:0070006">
    <property type="term" value="F:metalloaminopeptidase activity"/>
    <property type="evidence" value="ECO:0007669"/>
    <property type="project" value="TreeGrafter"/>
</dbReference>
<dbReference type="PRINTS" id="PR00756">
    <property type="entry name" value="ALADIPTASE"/>
</dbReference>
<evidence type="ECO:0000313" key="13">
    <source>
        <dbReference type="EMBL" id="AKQ62702.1"/>
    </source>
</evidence>
<dbReference type="GO" id="GO:0043171">
    <property type="term" value="P:peptide catabolic process"/>
    <property type="evidence" value="ECO:0007669"/>
    <property type="project" value="TreeGrafter"/>
</dbReference>
<sequence>NSPTCANTENSPCTPVGLPVGQRRLYKSCRTIYQIHQRNQHQCRHQKHSVLFSCTLIAHEFAHQWFGNLVTPDWWSYIWLNEGFATYFEMWIPAQFEQTWLLLDQFVIAVVQPALAADSLESTKPMSRNVNSPADIEAIYDTIVYKKAGAVIRMAANFLGETAFRNVHLARSQRLNMSIALDLGSYVQNETAYVPILTLRRNIMSIGNTEWYPGVTVTRLPNSTVLSQERFLLHRAEHEYRSVWHIPLNWFTNTAAVNQITWFNTANAIINNNLNVPPTQWVIFNINQAGFYRVNYDEANWRLIIDHLRTGSFAAIPAINRAQLIDDSFNLARSQRLNMSIALDLGSYVQNETAYVPILTFTNAFSHLERLATGLDHYETIQIYGRTTLEGYFNRTGFIQQTDAHLVKLTKVAVLTWLCRLEHAGCRTHSAGVFQSWITQNIAVQSDSQHFVFCNGIRNATQAVWENVLQRYIASREDTQRNRIAQGLGCSNNQVLLQRLLDMVIDPTSVIAQLDRVPAVTSIYINNGVTGVNLVLQWLNRNFSAIYERVDGITNAI</sequence>
<protein>
    <submittedName>
        <fullName evidence="13">APN</fullName>
    </submittedName>
</protein>
<keyword evidence="8" id="KW-0862">Zinc</keyword>
<evidence type="ECO:0000256" key="8">
    <source>
        <dbReference type="ARBA" id="ARBA00022833"/>
    </source>
</evidence>
<dbReference type="Pfam" id="PF11838">
    <property type="entry name" value="ERAP1_C"/>
    <property type="match status" value="1"/>
</dbReference>
<dbReference type="AlphaFoldDB" id="A0A0K0PTY6"/>
<comment type="cofactor">
    <cofactor evidence="1">
        <name>Zn(2+)</name>
        <dbReference type="ChEBI" id="CHEBI:29105"/>
    </cofactor>
</comment>
<dbReference type="PANTHER" id="PTHR11533:SF290">
    <property type="entry name" value="AMINOPEPTIDASE"/>
    <property type="match status" value="1"/>
</dbReference>
<dbReference type="PANTHER" id="PTHR11533">
    <property type="entry name" value="PROTEASE M1 ZINC METALLOPROTEASE"/>
    <property type="match status" value="1"/>
</dbReference>
<dbReference type="GO" id="GO:0042277">
    <property type="term" value="F:peptide binding"/>
    <property type="evidence" value="ECO:0007669"/>
    <property type="project" value="TreeGrafter"/>
</dbReference>
<evidence type="ECO:0000256" key="9">
    <source>
        <dbReference type="ARBA" id="ARBA00023049"/>
    </source>
</evidence>
<feature type="domain" description="ERAP1-like C-terminal" evidence="12">
    <location>
        <begin position="281"/>
        <end position="552"/>
    </location>
</feature>
<evidence type="ECO:0000256" key="10">
    <source>
        <dbReference type="ARBA" id="ARBA00023288"/>
    </source>
</evidence>
<reference evidence="13" key="1">
    <citation type="submission" date="2015-02" db="EMBL/GenBank/DDBJ databases">
        <title>Molecular cloning of APN in Holotrichia parallela Motschulsky (Coleoptera : Melolonthidae).</title>
        <authorList>
            <person name="Zhang M."/>
            <person name="Yin J."/>
            <person name="Shu C."/>
            <person name="Cao Y."/>
            <person name="Zhang S."/>
            <person name="Wu J."/>
            <person name="Li K."/>
        </authorList>
    </citation>
    <scope>NUCLEOTIDE SEQUENCE</scope>
    <source>
        <tissue evidence="13">Midgut</tissue>
    </source>
</reference>
<keyword evidence="7" id="KW-0378">Hydrolase</keyword>